<dbReference type="Pfam" id="PF06271">
    <property type="entry name" value="RDD"/>
    <property type="match status" value="1"/>
</dbReference>
<keyword evidence="4 6" id="KW-1133">Transmembrane helix</keyword>
<evidence type="ECO:0000256" key="2">
    <source>
        <dbReference type="ARBA" id="ARBA00022475"/>
    </source>
</evidence>
<evidence type="ECO:0000313" key="8">
    <source>
        <dbReference type="EMBL" id="GAA0464018.1"/>
    </source>
</evidence>
<protein>
    <submittedName>
        <fullName evidence="8">RDD family protein</fullName>
    </submittedName>
</protein>
<dbReference type="PANTHER" id="PTHR36115:SF9">
    <property type="entry name" value="LMO1584 PROTEIN"/>
    <property type="match status" value="1"/>
</dbReference>
<sequence>MPYVENRPAGFWIRFLAFFIDGILMSAFAYLVAVVIRDHKHLESFKIIGSERYYTTAGMIADNIYIILFIIIFTATLKGSLGKLICRIQVVNQDHSTISLLKSIGRYFAHIVSIFTIIGVVMVGLNKRKKGLHDLLCQTVVVYRNQYSDPTDW</sequence>
<accession>A0ABN0ZZM8</accession>
<keyword evidence="2" id="KW-1003">Cell membrane</keyword>
<keyword evidence="5 6" id="KW-0472">Membrane</keyword>
<gene>
    <name evidence="8" type="ORF">GCM10008935_19670</name>
</gene>
<feature type="transmembrane region" description="Helical" evidence="6">
    <location>
        <begin position="12"/>
        <end position="36"/>
    </location>
</feature>
<evidence type="ECO:0000256" key="3">
    <source>
        <dbReference type="ARBA" id="ARBA00022692"/>
    </source>
</evidence>
<reference evidence="8 9" key="1">
    <citation type="journal article" date="2019" name="Int. J. Syst. Evol. Microbiol.">
        <title>The Global Catalogue of Microorganisms (GCM) 10K type strain sequencing project: providing services to taxonomists for standard genome sequencing and annotation.</title>
        <authorList>
            <consortium name="The Broad Institute Genomics Platform"/>
            <consortium name="The Broad Institute Genome Sequencing Center for Infectious Disease"/>
            <person name="Wu L."/>
            <person name="Ma J."/>
        </authorList>
    </citation>
    <scope>NUCLEOTIDE SEQUENCE [LARGE SCALE GENOMIC DNA]</scope>
    <source>
        <strain evidence="8 9">JCM 14193</strain>
    </source>
</reference>
<evidence type="ECO:0000256" key="1">
    <source>
        <dbReference type="ARBA" id="ARBA00004651"/>
    </source>
</evidence>
<evidence type="ECO:0000313" key="9">
    <source>
        <dbReference type="Proteomes" id="UP001500740"/>
    </source>
</evidence>
<name>A0ABN0ZZM8_9BACI</name>
<dbReference type="EMBL" id="BAAACZ010000016">
    <property type="protein sequence ID" value="GAA0464018.1"/>
    <property type="molecule type" value="Genomic_DNA"/>
</dbReference>
<organism evidence="8 9">
    <name type="scientific">Alkalibacillus silvisoli</name>
    <dbReference type="NCBI Taxonomy" id="392823"/>
    <lineage>
        <taxon>Bacteria</taxon>
        <taxon>Bacillati</taxon>
        <taxon>Bacillota</taxon>
        <taxon>Bacilli</taxon>
        <taxon>Bacillales</taxon>
        <taxon>Bacillaceae</taxon>
        <taxon>Alkalibacillus</taxon>
    </lineage>
</organism>
<evidence type="ECO:0000256" key="4">
    <source>
        <dbReference type="ARBA" id="ARBA00022989"/>
    </source>
</evidence>
<feature type="domain" description="RDD" evidence="7">
    <location>
        <begin position="8"/>
        <end position="137"/>
    </location>
</feature>
<feature type="transmembrane region" description="Helical" evidence="6">
    <location>
        <begin position="107"/>
        <end position="125"/>
    </location>
</feature>
<comment type="caution">
    <text evidence="8">The sequence shown here is derived from an EMBL/GenBank/DDBJ whole genome shotgun (WGS) entry which is preliminary data.</text>
</comment>
<keyword evidence="3 6" id="KW-0812">Transmembrane</keyword>
<evidence type="ECO:0000256" key="5">
    <source>
        <dbReference type="ARBA" id="ARBA00023136"/>
    </source>
</evidence>
<dbReference type="InterPro" id="IPR010432">
    <property type="entry name" value="RDD"/>
</dbReference>
<dbReference type="RefSeq" id="WP_343783380.1">
    <property type="nucleotide sequence ID" value="NZ_BAAACZ010000016.1"/>
</dbReference>
<keyword evidence="9" id="KW-1185">Reference proteome</keyword>
<dbReference type="PANTHER" id="PTHR36115">
    <property type="entry name" value="PROLINE-RICH ANTIGEN HOMOLOG-RELATED"/>
    <property type="match status" value="1"/>
</dbReference>
<evidence type="ECO:0000256" key="6">
    <source>
        <dbReference type="SAM" id="Phobius"/>
    </source>
</evidence>
<dbReference type="InterPro" id="IPR051791">
    <property type="entry name" value="Pra-immunoreactive"/>
</dbReference>
<dbReference type="Proteomes" id="UP001500740">
    <property type="component" value="Unassembled WGS sequence"/>
</dbReference>
<proteinExistence type="predicted"/>
<evidence type="ECO:0000259" key="7">
    <source>
        <dbReference type="Pfam" id="PF06271"/>
    </source>
</evidence>
<comment type="subcellular location">
    <subcellularLocation>
        <location evidence="1">Cell membrane</location>
        <topology evidence="1">Multi-pass membrane protein</topology>
    </subcellularLocation>
</comment>
<feature type="transmembrane region" description="Helical" evidence="6">
    <location>
        <begin position="57"/>
        <end position="77"/>
    </location>
</feature>